<gene>
    <name evidence="7" type="ORF">NAF29_05120</name>
</gene>
<keyword evidence="8" id="KW-1185">Reference proteome</keyword>
<keyword evidence="4" id="KW-0106">Calcium</keyword>
<proteinExistence type="inferred from homology"/>
<dbReference type="GO" id="GO:0046872">
    <property type="term" value="F:metal ion binding"/>
    <property type="evidence" value="ECO:0007669"/>
    <property type="project" value="UniProtKB-KW"/>
</dbReference>
<dbReference type="PANTHER" id="PTHR42693">
    <property type="entry name" value="ARYLSULFATASE FAMILY MEMBER"/>
    <property type="match status" value="1"/>
</dbReference>
<dbReference type="RefSeq" id="WP_251260427.1">
    <property type="nucleotide sequence ID" value="NZ_JAMQGP010000002.1"/>
</dbReference>
<dbReference type="InterPro" id="IPR017850">
    <property type="entry name" value="Alkaline_phosphatase_core_sf"/>
</dbReference>
<evidence type="ECO:0000256" key="3">
    <source>
        <dbReference type="ARBA" id="ARBA00022801"/>
    </source>
</evidence>
<evidence type="ECO:0000313" key="8">
    <source>
        <dbReference type="Proteomes" id="UP001165393"/>
    </source>
</evidence>
<evidence type="ECO:0000256" key="1">
    <source>
        <dbReference type="ARBA" id="ARBA00008779"/>
    </source>
</evidence>
<accession>A0AA42B6R5</accession>
<evidence type="ECO:0000256" key="4">
    <source>
        <dbReference type="ARBA" id="ARBA00022837"/>
    </source>
</evidence>
<comment type="caution">
    <text evidence="7">The sequence shown here is derived from an EMBL/GenBank/DDBJ whole genome shotgun (WGS) entry which is preliminary data.</text>
</comment>
<dbReference type="Pfam" id="PF00884">
    <property type="entry name" value="Sulfatase"/>
    <property type="match status" value="1"/>
</dbReference>
<keyword evidence="3" id="KW-0378">Hydrolase</keyword>
<dbReference type="PROSITE" id="PS51257">
    <property type="entry name" value="PROKAR_LIPOPROTEIN"/>
    <property type="match status" value="1"/>
</dbReference>
<dbReference type="InterPro" id="IPR024607">
    <property type="entry name" value="Sulfatase_CS"/>
</dbReference>
<evidence type="ECO:0000256" key="5">
    <source>
        <dbReference type="SAM" id="SignalP"/>
    </source>
</evidence>
<dbReference type="InterPro" id="IPR000917">
    <property type="entry name" value="Sulfatase_N"/>
</dbReference>
<evidence type="ECO:0000259" key="6">
    <source>
        <dbReference type="Pfam" id="PF00884"/>
    </source>
</evidence>
<evidence type="ECO:0000313" key="7">
    <source>
        <dbReference type="EMBL" id="MCM2679059.1"/>
    </source>
</evidence>
<dbReference type="Gene3D" id="3.30.1120.10">
    <property type="match status" value="1"/>
</dbReference>
<dbReference type="PROSITE" id="PS00523">
    <property type="entry name" value="SULFATASE_1"/>
    <property type="match status" value="1"/>
</dbReference>
<dbReference type="EMBL" id="JAMQGP010000002">
    <property type="protein sequence ID" value="MCM2679059.1"/>
    <property type="molecule type" value="Genomic_DNA"/>
</dbReference>
<reference evidence="7 8" key="1">
    <citation type="journal article" date="2013" name="Antonie Van Leeuwenhoek">
        <title>Echinimonas agarilytica gen. nov., sp. nov., a new gammaproteobacterium isolated from the sea urchin Strongylocentrotus intermedius.</title>
        <authorList>
            <person name="Nedashkovskaya O.I."/>
            <person name="Stenkova A.M."/>
            <person name="Zhukova N.V."/>
            <person name="Van Trappen S."/>
            <person name="Lee J.S."/>
            <person name="Kim S.B."/>
        </authorList>
    </citation>
    <scope>NUCLEOTIDE SEQUENCE [LARGE SCALE GENOMIC DNA]</scope>
    <source>
        <strain evidence="7 8">KMM 6351</strain>
    </source>
</reference>
<dbReference type="PANTHER" id="PTHR42693:SF53">
    <property type="entry name" value="ENDO-4-O-SULFATASE"/>
    <property type="match status" value="1"/>
</dbReference>
<organism evidence="7 8">
    <name type="scientific">Echinimonas agarilytica</name>
    <dbReference type="NCBI Taxonomy" id="1215918"/>
    <lineage>
        <taxon>Bacteria</taxon>
        <taxon>Pseudomonadati</taxon>
        <taxon>Pseudomonadota</taxon>
        <taxon>Gammaproteobacteria</taxon>
        <taxon>Alteromonadales</taxon>
        <taxon>Echinimonadaceae</taxon>
        <taxon>Echinimonas</taxon>
    </lineage>
</organism>
<name>A0AA42B6R5_9GAMM</name>
<feature type="signal peptide" evidence="5">
    <location>
        <begin position="1"/>
        <end position="22"/>
    </location>
</feature>
<feature type="chain" id="PRO_5041290619" evidence="5">
    <location>
        <begin position="23"/>
        <end position="507"/>
    </location>
</feature>
<comment type="similarity">
    <text evidence="1">Belongs to the sulfatase family.</text>
</comment>
<dbReference type="GO" id="GO:0004065">
    <property type="term" value="F:arylsulfatase activity"/>
    <property type="evidence" value="ECO:0007669"/>
    <property type="project" value="TreeGrafter"/>
</dbReference>
<keyword evidence="2" id="KW-0479">Metal-binding</keyword>
<keyword evidence="5" id="KW-0732">Signal</keyword>
<evidence type="ECO:0000256" key="2">
    <source>
        <dbReference type="ARBA" id="ARBA00022723"/>
    </source>
</evidence>
<dbReference type="Gene3D" id="3.40.720.10">
    <property type="entry name" value="Alkaline Phosphatase, subunit A"/>
    <property type="match status" value="1"/>
</dbReference>
<feature type="domain" description="Sulfatase N-terminal" evidence="6">
    <location>
        <begin position="54"/>
        <end position="407"/>
    </location>
</feature>
<dbReference type="AlphaFoldDB" id="A0AA42B6R5"/>
<dbReference type="InterPro" id="IPR050738">
    <property type="entry name" value="Sulfatase"/>
</dbReference>
<dbReference type="SUPFAM" id="SSF53649">
    <property type="entry name" value="Alkaline phosphatase-like"/>
    <property type="match status" value="1"/>
</dbReference>
<protein>
    <submittedName>
        <fullName evidence="7">Arylsulfatase</fullName>
    </submittedName>
</protein>
<dbReference type="Proteomes" id="UP001165393">
    <property type="component" value="Unassembled WGS sequence"/>
</dbReference>
<dbReference type="CDD" id="cd16145">
    <property type="entry name" value="ARS_like"/>
    <property type="match status" value="1"/>
</dbReference>
<sequence length="507" mass="55786">MRVNLTQGIALSAALVSGLSLTACQPSSETTASAAPKVSVETESKVTSTTDKRPNIVFILADDMGYGDLSVNGQANFTTPNLDEMAAQGINFTNFYAGSAVCGPSRSVLMTGQHVGNTPIRANQMAVKSKFGSHSRTLLKDELTVANVLQDAGYQTALIGKWGLGEIDDEGHPNDQGFDYFYGYTNHIHAHNHYPDYLWRNKEKVELKNEVIEADCDYCAGFGHRGEITPLDKRFEYSDDLIRDESIAYLKQAAQKDEPFFLFVSLVSPHANNEAETVDWAHGLEVPSTASFDHEDWPDTAKSYAAMVEHIDNSVGAIKAQIKALGLDDNTIVMFTADNGPHEEGGNDPSFHNSNGDNRGLKRYLYEGGIRMPTLAWGPGLVPEGIVSEHIGYFGDFMATAAEVAGVDVPANTDSVSFLPVLKGDAEKQKEHEYLYWEFYEHITQQAVRMGKWKAIRIPMVTGPIALYDMEADRAESTDVAVQHPEVVARIAEIMNENHVPSPLWIY</sequence>